<name>A0AAX4MVD7_9CAUD</name>
<protein>
    <submittedName>
        <fullName evidence="1">Uncharacterized protein</fullName>
    </submittedName>
</protein>
<sequence>MNVASLIEWLKTMPQEATVQVLSHSDGHGYYMQGGSCTVEDFHNCVEYMGNALDRPYIYGLHFELTTDKDGNATLQLGVMNK</sequence>
<organism evidence="1 2">
    <name type="scientific">Pseudomonas phage UNO-G1W1</name>
    <dbReference type="NCBI Taxonomy" id="3136609"/>
    <lineage>
        <taxon>Viruses</taxon>
        <taxon>Duplodnaviria</taxon>
        <taxon>Heunggongvirae</taxon>
        <taxon>Uroviricota</taxon>
        <taxon>Caudoviricetes</taxon>
        <taxon>Vandenendeviridae</taxon>
        <taxon>Gorskivirinae</taxon>
        <taxon>Omahavirus</taxon>
        <taxon>Omahavirus UNOG1W1</taxon>
    </lineage>
</organism>
<evidence type="ECO:0000313" key="2">
    <source>
        <dbReference type="Proteomes" id="UP001447006"/>
    </source>
</evidence>
<dbReference type="EMBL" id="PP551948">
    <property type="protein sequence ID" value="WYN04993.1"/>
    <property type="molecule type" value="Genomic_DNA"/>
</dbReference>
<gene>
    <name evidence="1" type="ORF">ISREJYDI_CDS0029</name>
</gene>
<reference evidence="1 2" key="1">
    <citation type="submission" date="2024-03" db="EMBL/GenBank/DDBJ databases">
        <title>Complete Genome Sequence of a Pseudomonas fluorescens Bacteriophage UNO-G1W1 isolated from freshwater ice in Nebraska.</title>
        <authorList>
            <person name="Neville A.J."/>
            <person name="Schulze T.T."/>
            <person name="Davis P.H."/>
        </authorList>
    </citation>
    <scope>NUCLEOTIDE SEQUENCE [LARGE SCALE GENOMIC DNA]</scope>
</reference>
<accession>A0AAX4MVD7</accession>
<keyword evidence="2" id="KW-1185">Reference proteome</keyword>
<dbReference type="Proteomes" id="UP001447006">
    <property type="component" value="Segment"/>
</dbReference>
<proteinExistence type="predicted"/>
<evidence type="ECO:0000313" key="1">
    <source>
        <dbReference type="EMBL" id="WYN04993.1"/>
    </source>
</evidence>